<proteinExistence type="predicted"/>
<dbReference type="AlphaFoldDB" id="A0A1C9HT35"/>
<reference evidence="1" key="1">
    <citation type="journal article" date="2015" name="BMC Genomics">
        <title>Transcriptome profiling of a Rhizobium leguminosarum bv. trifolii rosR mutant reveals the role of the transcriptional regulator RosR in motility, synthesis of cell-surface components, and other cellular processes.</title>
        <authorList>
            <person name="Rachwal K."/>
            <person name="Matczynska E."/>
            <person name="Janczarek M."/>
        </authorList>
    </citation>
    <scope>NUCLEOTIDE SEQUENCE</scope>
    <source>
        <strain evidence="1">Rt24.2</strain>
    </source>
</reference>
<evidence type="ECO:0000313" key="1">
    <source>
        <dbReference type="EMBL" id="AOO89824.1"/>
    </source>
</evidence>
<organism evidence="1">
    <name type="scientific">Rhizobium leguminosarum bv. trifolii</name>
    <dbReference type="NCBI Taxonomy" id="386"/>
    <lineage>
        <taxon>Bacteria</taxon>
        <taxon>Pseudomonadati</taxon>
        <taxon>Pseudomonadota</taxon>
        <taxon>Alphaproteobacteria</taxon>
        <taxon>Hyphomicrobiales</taxon>
        <taxon>Rhizobiaceae</taxon>
        <taxon>Rhizobium/Agrobacterium group</taxon>
        <taxon>Rhizobium</taxon>
    </lineage>
</organism>
<dbReference type="EMBL" id="KX487460">
    <property type="protein sequence ID" value="AOO89824.1"/>
    <property type="molecule type" value="Genomic_DNA"/>
</dbReference>
<protein>
    <submittedName>
        <fullName evidence="1">Uncharacterized protein</fullName>
    </submittedName>
</protein>
<name>A0A1C9HT35_RHILT</name>
<sequence>MILAVSQLASRFTRVHLIMSRYSRISVIGSIVLFEFPTLNVRPGLSYLQSRLFSKQRLGNHASGTDMKKGRLPGLCFTLRRRSPIS</sequence>
<reference evidence="1" key="2">
    <citation type="journal article" date="2016" name="Front. Microbiol.">
        <title>The Regulatory Protein RosR Affects Rhizobium leguminosarum bv. trifolii Protein Profiles, Cell Surface Properties, and Symbiosis with Clover.</title>
        <authorList>
            <person name="Rachwal K."/>
            <person name="Boguszewska A."/>
            <person name="Kopcinska J."/>
            <person name="Karas M."/>
            <person name="Tchorzewski M."/>
            <person name="Janczarek M."/>
        </authorList>
    </citation>
    <scope>NUCLEOTIDE SEQUENCE</scope>
    <source>
        <strain evidence="1">Rt24.2</strain>
    </source>
</reference>
<accession>A0A1C9HT35</accession>